<dbReference type="GO" id="GO:0004671">
    <property type="term" value="F:protein C-terminal S-isoprenylcysteine carboxyl O-methyltransferase activity"/>
    <property type="evidence" value="ECO:0007669"/>
    <property type="project" value="UniProtKB-EC"/>
</dbReference>
<dbReference type="EMBL" id="JBHULT010000013">
    <property type="protein sequence ID" value="MFD2519195.1"/>
    <property type="molecule type" value="Genomic_DNA"/>
</dbReference>
<evidence type="ECO:0000256" key="3">
    <source>
        <dbReference type="ARBA" id="ARBA00022989"/>
    </source>
</evidence>
<dbReference type="Pfam" id="PF04191">
    <property type="entry name" value="PEMT"/>
    <property type="match status" value="1"/>
</dbReference>
<evidence type="ECO:0000256" key="4">
    <source>
        <dbReference type="ARBA" id="ARBA00023136"/>
    </source>
</evidence>
<dbReference type="Proteomes" id="UP001597468">
    <property type="component" value="Unassembled WGS sequence"/>
</dbReference>
<feature type="transmembrane region" description="Helical" evidence="5">
    <location>
        <begin position="108"/>
        <end position="124"/>
    </location>
</feature>
<evidence type="ECO:0000313" key="7">
    <source>
        <dbReference type="Proteomes" id="UP001597468"/>
    </source>
</evidence>
<proteinExistence type="predicted"/>
<dbReference type="EC" id="2.1.1.100" evidence="6"/>
<dbReference type="PANTHER" id="PTHR43847:SF1">
    <property type="entry name" value="BLL3993 PROTEIN"/>
    <property type="match status" value="1"/>
</dbReference>
<dbReference type="PANTHER" id="PTHR43847">
    <property type="entry name" value="BLL3993 PROTEIN"/>
    <property type="match status" value="1"/>
</dbReference>
<dbReference type="RefSeq" id="WP_380755017.1">
    <property type="nucleotide sequence ID" value="NZ_JBHULT010000013.1"/>
</dbReference>
<dbReference type="InterPro" id="IPR052527">
    <property type="entry name" value="Metal_cation-efflux_comp"/>
</dbReference>
<gene>
    <name evidence="6" type="ORF">ACFSTG_14900</name>
</gene>
<dbReference type="Gene3D" id="1.20.120.1630">
    <property type="match status" value="1"/>
</dbReference>
<keyword evidence="6" id="KW-0489">Methyltransferase</keyword>
<keyword evidence="2 5" id="KW-0812">Transmembrane</keyword>
<keyword evidence="7" id="KW-1185">Reference proteome</keyword>
<name>A0ABW5J0P7_9FLAO</name>
<comment type="subcellular location">
    <subcellularLocation>
        <location evidence="1">Endomembrane system</location>
        <topology evidence="1">Multi-pass membrane protein</topology>
    </subcellularLocation>
</comment>
<evidence type="ECO:0000256" key="5">
    <source>
        <dbReference type="SAM" id="Phobius"/>
    </source>
</evidence>
<evidence type="ECO:0000256" key="2">
    <source>
        <dbReference type="ARBA" id="ARBA00022692"/>
    </source>
</evidence>
<keyword evidence="6" id="KW-0808">Transferase</keyword>
<accession>A0ABW5J0P7</accession>
<keyword evidence="3 5" id="KW-1133">Transmembrane helix</keyword>
<evidence type="ECO:0000313" key="6">
    <source>
        <dbReference type="EMBL" id="MFD2519195.1"/>
    </source>
</evidence>
<sequence>MAVPFKDKMYVMLQFLVFIAWIFEVESLKFIFPENLGWIALFAAGLGLLLILVAFLQLNTSLSPFPSPKRGAKLVTSGVFAFARHPIYSGILFMAFGISFWLGSGYKLIISLLLLVLFYFKSSYEEERLQKSYPEYEFYKKETGRFFPKFNWRI</sequence>
<organism evidence="6 7">
    <name type="scientific">Salinimicrobium flavum</name>
    <dbReference type="NCBI Taxonomy" id="1737065"/>
    <lineage>
        <taxon>Bacteria</taxon>
        <taxon>Pseudomonadati</taxon>
        <taxon>Bacteroidota</taxon>
        <taxon>Flavobacteriia</taxon>
        <taxon>Flavobacteriales</taxon>
        <taxon>Flavobacteriaceae</taxon>
        <taxon>Salinimicrobium</taxon>
    </lineage>
</organism>
<reference evidence="7" key="1">
    <citation type="journal article" date="2019" name="Int. J. Syst. Evol. Microbiol.">
        <title>The Global Catalogue of Microorganisms (GCM) 10K type strain sequencing project: providing services to taxonomists for standard genome sequencing and annotation.</title>
        <authorList>
            <consortium name="The Broad Institute Genomics Platform"/>
            <consortium name="The Broad Institute Genome Sequencing Center for Infectious Disease"/>
            <person name="Wu L."/>
            <person name="Ma J."/>
        </authorList>
    </citation>
    <scope>NUCLEOTIDE SEQUENCE [LARGE SCALE GENOMIC DNA]</scope>
    <source>
        <strain evidence="7">KCTC 42585</strain>
    </source>
</reference>
<dbReference type="EC" id="2.1.1.334" evidence="6"/>
<dbReference type="InterPro" id="IPR007318">
    <property type="entry name" value="Phopholipid_MeTrfase"/>
</dbReference>
<keyword evidence="4 5" id="KW-0472">Membrane</keyword>
<dbReference type="GO" id="GO:0032259">
    <property type="term" value="P:methylation"/>
    <property type="evidence" value="ECO:0007669"/>
    <property type="project" value="UniProtKB-KW"/>
</dbReference>
<comment type="caution">
    <text evidence="6">The sequence shown here is derived from an EMBL/GenBank/DDBJ whole genome shotgun (WGS) entry which is preliminary data.</text>
</comment>
<evidence type="ECO:0000256" key="1">
    <source>
        <dbReference type="ARBA" id="ARBA00004127"/>
    </source>
</evidence>
<protein>
    <submittedName>
        <fullName evidence="6">Methyltransferase family protein</fullName>
        <ecNumber evidence="6">2.1.1.100</ecNumber>
        <ecNumber evidence="6">2.1.1.334</ecNumber>
    </submittedName>
</protein>
<feature type="transmembrane region" description="Helical" evidence="5">
    <location>
        <begin position="37"/>
        <end position="58"/>
    </location>
</feature>